<dbReference type="RefSeq" id="WP_378325836.1">
    <property type="nucleotide sequence ID" value="NZ_JBHTGP010000030.1"/>
</dbReference>
<evidence type="ECO:0000313" key="5">
    <source>
        <dbReference type="EMBL" id="MFD0691401.1"/>
    </source>
</evidence>
<dbReference type="PANTHER" id="PTHR43775">
    <property type="entry name" value="FATTY ACID SYNTHASE"/>
    <property type="match status" value="1"/>
</dbReference>
<evidence type="ECO:0000259" key="4">
    <source>
        <dbReference type="PROSITE" id="PS52004"/>
    </source>
</evidence>
<dbReference type="PROSITE" id="PS52004">
    <property type="entry name" value="KS3_2"/>
    <property type="match status" value="1"/>
</dbReference>
<gene>
    <name evidence="5" type="ORF">ACFQZM_43410</name>
</gene>
<dbReference type="InterPro" id="IPR014030">
    <property type="entry name" value="Ketoacyl_synth_N"/>
</dbReference>
<dbReference type="SUPFAM" id="SSF53901">
    <property type="entry name" value="Thiolase-like"/>
    <property type="match status" value="1"/>
</dbReference>
<dbReference type="CDD" id="cd00833">
    <property type="entry name" value="PKS"/>
    <property type="match status" value="1"/>
</dbReference>
<sequence>MVREEKLVEYLKRVSAELHEARSRLRDAEAARTEPIAIIGMGCRFPGGVGCPDGLWELVAEGRDAISAFRPDRGWDLNALYHPDPDHPGTCYTRHGGFLDDPGGFDEAFFGISPREAAAIDPQQRHLLETAWETVENAGIDPTSLRGTVTGVFTGVADQNYGPRNSPAPDAEGYLLIGNTTSVASGRIAYSLGLEGAAITIDTACSSSLVAVHLACQALRRGECTLALAGGATVMATPLPFIEFSRQRGLAPDGRCKPFSASADGFGLAEGAGLVLLERLSDAERNEHQVLAVIPGSAINQDGASNGLTAPNGPAQERVIRAALTNAHLSPQDIDAVEAHGTGTTLGDPIEAHALHNTYGTNRPQNRPLFLGSIKSNIGHTQAAAGIAAIIKMVHALKHGLLPQTLHITEPTPHIDWNSSGLQLLNQPLDWPETRHPRTAAISSFGISGTNAHLILQQPPNTPQATPDPPDTQESVPLVLTAKTQTALRAQARRLHDHLASHDDLDLVTVSHTLAVGRATHPHRGT</sequence>
<comment type="caution">
    <text evidence="5">The sequence shown here is derived from an EMBL/GenBank/DDBJ whole genome shotgun (WGS) entry which is preliminary data.</text>
</comment>
<evidence type="ECO:0000256" key="2">
    <source>
        <dbReference type="ARBA" id="ARBA00022679"/>
    </source>
</evidence>
<dbReference type="InterPro" id="IPR032821">
    <property type="entry name" value="PKS_assoc"/>
</dbReference>
<dbReference type="Gene3D" id="3.30.70.3290">
    <property type="match status" value="1"/>
</dbReference>
<keyword evidence="3" id="KW-0511">Multifunctional enzyme</keyword>
<evidence type="ECO:0000256" key="1">
    <source>
        <dbReference type="ARBA" id="ARBA00001957"/>
    </source>
</evidence>
<feature type="non-terminal residue" evidence="5">
    <location>
        <position position="526"/>
    </location>
</feature>
<protein>
    <submittedName>
        <fullName evidence="5">Type I polyketide synthase</fullName>
    </submittedName>
</protein>
<comment type="cofactor">
    <cofactor evidence="1">
        <name>pantetheine 4'-phosphate</name>
        <dbReference type="ChEBI" id="CHEBI:47942"/>
    </cofactor>
</comment>
<feature type="domain" description="Ketosynthase family 3 (KS3)" evidence="4">
    <location>
        <begin position="33"/>
        <end position="458"/>
    </location>
</feature>
<dbReference type="Gene3D" id="3.40.47.10">
    <property type="match status" value="1"/>
</dbReference>
<keyword evidence="6" id="KW-1185">Reference proteome</keyword>
<reference evidence="6" key="1">
    <citation type="journal article" date="2019" name="Int. J. Syst. Evol. Microbiol.">
        <title>The Global Catalogue of Microorganisms (GCM) 10K type strain sequencing project: providing services to taxonomists for standard genome sequencing and annotation.</title>
        <authorList>
            <consortium name="The Broad Institute Genomics Platform"/>
            <consortium name="The Broad Institute Genome Sequencing Center for Infectious Disease"/>
            <person name="Wu L."/>
            <person name="Ma J."/>
        </authorList>
    </citation>
    <scope>NUCLEOTIDE SEQUENCE [LARGE SCALE GENOMIC DNA]</scope>
    <source>
        <strain evidence="6">JCM 9371</strain>
    </source>
</reference>
<dbReference type="InterPro" id="IPR014031">
    <property type="entry name" value="Ketoacyl_synth_C"/>
</dbReference>
<dbReference type="Pfam" id="PF02801">
    <property type="entry name" value="Ketoacyl-synt_C"/>
    <property type="match status" value="1"/>
</dbReference>
<accession>A0ABW2XYH3</accession>
<dbReference type="Proteomes" id="UP001597063">
    <property type="component" value="Unassembled WGS sequence"/>
</dbReference>
<dbReference type="SMART" id="SM00825">
    <property type="entry name" value="PKS_KS"/>
    <property type="match status" value="1"/>
</dbReference>
<dbReference type="InterPro" id="IPR050091">
    <property type="entry name" value="PKS_NRPS_Biosynth_Enz"/>
</dbReference>
<dbReference type="PANTHER" id="PTHR43775:SF51">
    <property type="entry name" value="INACTIVE PHENOLPHTHIOCEROL SYNTHESIS POLYKETIDE SYNTHASE TYPE I PKS1-RELATED"/>
    <property type="match status" value="1"/>
</dbReference>
<proteinExistence type="predicted"/>
<dbReference type="EMBL" id="JBHTGP010000030">
    <property type="protein sequence ID" value="MFD0691401.1"/>
    <property type="molecule type" value="Genomic_DNA"/>
</dbReference>
<organism evidence="5 6">
    <name type="scientific">Actinomadura fibrosa</name>
    <dbReference type="NCBI Taxonomy" id="111802"/>
    <lineage>
        <taxon>Bacteria</taxon>
        <taxon>Bacillati</taxon>
        <taxon>Actinomycetota</taxon>
        <taxon>Actinomycetes</taxon>
        <taxon>Streptosporangiales</taxon>
        <taxon>Thermomonosporaceae</taxon>
        <taxon>Actinomadura</taxon>
    </lineage>
</organism>
<dbReference type="InterPro" id="IPR020841">
    <property type="entry name" value="PKS_Beta-ketoAc_synthase_dom"/>
</dbReference>
<dbReference type="Pfam" id="PF16197">
    <property type="entry name" value="KAsynt_C_assoc"/>
    <property type="match status" value="1"/>
</dbReference>
<dbReference type="InterPro" id="IPR016039">
    <property type="entry name" value="Thiolase-like"/>
</dbReference>
<evidence type="ECO:0000256" key="3">
    <source>
        <dbReference type="ARBA" id="ARBA00023268"/>
    </source>
</evidence>
<dbReference type="Pfam" id="PF00109">
    <property type="entry name" value="ketoacyl-synt"/>
    <property type="match status" value="1"/>
</dbReference>
<keyword evidence="2" id="KW-0808">Transferase</keyword>
<dbReference type="InterPro" id="IPR015083">
    <property type="entry name" value="NorB/c/GfsB-D-like_docking"/>
</dbReference>
<name>A0ABW2XYH3_9ACTN</name>
<dbReference type="Pfam" id="PF08990">
    <property type="entry name" value="Docking"/>
    <property type="match status" value="1"/>
</dbReference>
<evidence type="ECO:0000313" key="6">
    <source>
        <dbReference type="Proteomes" id="UP001597063"/>
    </source>
</evidence>